<dbReference type="AlphaFoldDB" id="A0A3B0UBU4"/>
<proteinExistence type="predicted"/>
<dbReference type="EMBL" id="UOEQ01000122">
    <property type="protein sequence ID" value="VAW16966.1"/>
    <property type="molecule type" value="Genomic_DNA"/>
</dbReference>
<gene>
    <name evidence="1" type="ORF">MNBD_ALPHA11-732</name>
</gene>
<protein>
    <submittedName>
        <fullName evidence="1">Uncharacterized protein</fullName>
    </submittedName>
</protein>
<organism evidence="1">
    <name type="scientific">hydrothermal vent metagenome</name>
    <dbReference type="NCBI Taxonomy" id="652676"/>
    <lineage>
        <taxon>unclassified sequences</taxon>
        <taxon>metagenomes</taxon>
        <taxon>ecological metagenomes</taxon>
    </lineage>
</organism>
<sequence length="55" mass="6397">MIAFLMSAFWPEARPFWGLPQERFQEKSLWDCLNGETGQPVCKRNGPKFKHLASD</sequence>
<accession>A0A3B0UBU4</accession>
<name>A0A3B0UBU4_9ZZZZ</name>
<reference evidence="1" key="1">
    <citation type="submission" date="2018-06" db="EMBL/GenBank/DDBJ databases">
        <authorList>
            <person name="Zhirakovskaya E."/>
        </authorList>
    </citation>
    <scope>NUCLEOTIDE SEQUENCE</scope>
</reference>
<evidence type="ECO:0000313" key="1">
    <source>
        <dbReference type="EMBL" id="VAW16966.1"/>
    </source>
</evidence>